<dbReference type="GO" id="GO:0005634">
    <property type="term" value="C:nucleus"/>
    <property type="evidence" value="ECO:0007669"/>
    <property type="project" value="UniProtKB-SubCell"/>
</dbReference>
<gene>
    <name evidence="7" type="ORF">TanjilG_27201</name>
</gene>
<evidence type="ECO:0000256" key="4">
    <source>
        <dbReference type="ARBA" id="ARBA00023163"/>
    </source>
</evidence>
<evidence type="ECO:0000256" key="3">
    <source>
        <dbReference type="ARBA" id="ARBA00023125"/>
    </source>
</evidence>
<dbReference type="GO" id="GO:0046983">
    <property type="term" value="F:protein dimerization activity"/>
    <property type="evidence" value="ECO:0007669"/>
    <property type="project" value="InterPro"/>
</dbReference>
<evidence type="ECO:0000313" key="7">
    <source>
        <dbReference type="EMBL" id="OIV96097.1"/>
    </source>
</evidence>
<keyword evidence="4" id="KW-0804">Transcription</keyword>
<keyword evidence="8" id="KW-1185">Reference proteome</keyword>
<keyword evidence="3" id="KW-0238">DNA-binding</keyword>
<evidence type="ECO:0000256" key="2">
    <source>
        <dbReference type="ARBA" id="ARBA00023015"/>
    </source>
</evidence>
<dbReference type="EMBL" id="CM007376">
    <property type="protein sequence ID" value="OIV96097.1"/>
    <property type="molecule type" value="Genomic_DNA"/>
</dbReference>
<accession>A0A4P1QWD0</accession>
<dbReference type="STRING" id="3871.A0A4P1QWD0"/>
<name>A0A4P1QWD0_LUPAN</name>
<protein>
    <recommendedName>
        <fullName evidence="6">MADS-box domain-containing protein</fullName>
    </recommendedName>
</protein>
<evidence type="ECO:0000259" key="6">
    <source>
        <dbReference type="Pfam" id="PF00319"/>
    </source>
</evidence>
<dbReference type="InterPro" id="IPR036879">
    <property type="entry name" value="TF_MADSbox_sf"/>
</dbReference>
<dbReference type="InterPro" id="IPR002100">
    <property type="entry name" value="TF_MADSbox"/>
</dbReference>
<feature type="domain" description="MADS-box" evidence="6">
    <location>
        <begin position="4"/>
        <end position="29"/>
    </location>
</feature>
<dbReference type="SUPFAM" id="SSF55455">
    <property type="entry name" value="SRF-like"/>
    <property type="match status" value="1"/>
</dbReference>
<evidence type="ECO:0000256" key="1">
    <source>
        <dbReference type="ARBA" id="ARBA00004123"/>
    </source>
</evidence>
<comment type="subcellular location">
    <subcellularLocation>
        <location evidence="1">Nucleus</location>
    </subcellularLocation>
</comment>
<proteinExistence type="predicted"/>
<dbReference type="Pfam" id="PF00319">
    <property type="entry name" value="SRF-TF"/>
    <property type="match status" value="1"/>
</dbReference>
<organism evidence="7 8">
    <name type="scientific">Lupinus angustifolius</name>
    <name type="common">Narrow-leaved blue lupine</name>
    <dbReference type="NCBI Taxonomy" id="3871"/>
    <lineage>
        <taxon>Eukaryota</taxon>
        <taxon>Viridiplantae</taxon>
        <taxon>Streptophyta</taxon>
        <taxon>Embryophyta</taxon>
        <taxon>Tracheophyta</taxon>
        <taxon>Spermatophyta</taxon>
        <taxon>Magnoliopsida</taxon>
        <taxon>eudicotyledons</taxon>
        <taxon>Gunneridae</taxon>
        <taxon>Pentapetalae</taxon>
        <taxon>rosids</taxon>
        <taxon>fabids</taxon>
        <taxon>Fabales</taxon>
        <taxon>Fabaceae</taxon>
        <taxon>Papilionoideae</taxon>
        <taxon>50 kb inversion clade</taxon>
        <taxon>genistoids sensu lato</taxon>
        <taxon>core genistoids</taxon>
        <taxon>Genisteae</taxon>
        <taxon>Lupinus</taxon>
    </lineage>
</organism>
<dbReference type="Gene3D" id="3.40.1810.10">
    <property type="entry name" value="Transcription factor, MADS-box"/>
    <property type="match status" value="1"/>
</dbReference>
<keyword evidence="2" id="KW-0805">Transcription regulation</keyword>
<dbReference type="GO" id="GO:0003677">
    <property type="term" value="F:DNA binding"/>
    <property type="evidence" value="ECO:0007669"/>
    <property type="project" value="UniProtKB-KW"/>
</dbReference>
<keyword evidence="5" id="KW-0539">Nucleus</keyword>
<dbReference type="AlphaFoldDB" id="A0A4P1QWD0"/>
<evidence type="ECO:0000256" key="5">
    <source>
        <dbReference type="ARBA" id="ARBA00023242"/>
    </source>
</evidence>
<evidence type="ECO:0000313" key="8">
    <source>
        <dbReference type="Proteomes" id="UP000188354"/>
    </source>
</evidence>
<dbReference type="Gramene" id="OIV96097">
    <property type="protein sequence ID" value="OIV96097"/>
    <property type="gene ID" value="TanjilG_27201"/>
</dbReference>
<sequence length="201" mass="22510">MQTKLIKKTSEISAMCGTDACVIIYGPNQPHPEVWPSHQGVQDLISKFKAMPKMERSRNMFNKEIFLKKMLTHALEKLVNLKDENKKMEMEIFIFQCVNTGSIVNNANNVDMNYVLRAINQNLMDIDELKKGKDETQHGTIMAPNGAGAFNRENATVGDDVKGMMENHDWAFNFGNDGGDVTLPFGDDNLSNDIEHGSSTP</sequence>
<reference evidence="7 8" key="1">
    <citation type="journal article" date="2017" name="Plant Biotechnol. J.">
        <title>A comprehensive draft genome sequence for lupin (Lupinus angustifolius), an emerging health food: insights into plant-microbe interactions and legume evolution.</title>
        <authorList>
            <person name="Hane J.K."/>
            <person name="Ming Y."/>
            <person name="Kamphuis L.G."/>
            <person name="Nelson M.N."/>
            <person name="Garg G."/>
            <person name="Atkins C.A."/>
            <person name="Bayer P.E."/>
            <person name="Bravo A."/>
            <person name="Bringans S."/>
            <person name="Cannon S."/>
            <person name="Edwards D."/>
            <person name="Foley R."/>
            <person name="Gao L.L."/>
            <person name="Harrison M.J."/>
            <person name="Huang W."/>
            <person name="Hurgobin B."/>
            <person name="Li S."/>
            <person name="Liu C.W."/>
            <person name="McGrath A."/>
            <person name="Morahan G."/>
            <person name="Murray J."/>
            <person name="Weller J."/>
            <person name="Jian J."/>
            <person name="Singh K.B."/>
        </authorList>
    </citation>
    <scope>NUCLEOTIDE SEQUENCE [LARGE SCALE GENOMIC DNA]</scope>
    <source>
        <strain evidence="8">cv. Tanjil</strain>
        <tissue evidence="7">Whole plant</tissue>
    </source>
</reference>
<dbReference type="Proteomes" id="UP000188354">
    <property type="component" value="Chromosome LG16"/>
</dbReference>